<organism evidence="10">
    <name type="scientific">Rhizophora mucronata</name>
    <name type="common">Asiatic mangrove</name>
    <dbReference type="NCBI Taxonomy" id="61149"/>
    <lineage>
        <taxon>Eukaryota</taxon>
        <taxon>Viridiplantae</taxon>
        <taxon>Streptophyta</taxon>
        <taxon>Embryophyta</taxon>
        <taxon>Tracheophyta</taxon>
        <taxon>Spermatophyta</taxon>
        <taxon>Magnoliopsida</taxon>
        <taxon>eudicotyledons</taxon>
        <taxon>Gunneridae</taxon>
        <taxon>Pentapetalae</taxon>
        <taxon>rosids</taxon>
        <taxon>fabids</taxon>
        <taxon>Malpighiales</taxon>
        <taxon>Rhizophoraceae</taxon>
        <taxon>Rhizophora</taxon>
    </lineage>
</organism>
<name>A0A2P2MEG2_RHIMU</name>
<protein>
    <submittedName>
        <fullName evidence="10">Uncharacterized protein MANES_06G174700</fullName>
    </submittedName>
</protein>
<reference evidence="10" key="1">
    <citation type="submission" date="2018-02" db="EMBL/GenBank/DDBJ databases">
        <title>Rhizophora mucronata_Transcriptome.</title>
        <authorList>
            <person name="Meera S.P."/>
            <person name="Sreeshan A."/>
            <person name="Augustine A."/>
        </authorList>
    </citation>
    <scope>NUCLEOTIDE SEQUENCE</scope>
    <source>
        <tissue evidence="10">Leaf</tissue>
    </source>
</reference>
<dbReference type="PANTHER" id="PTHR27000">
    <property type="entry name" value="LEUCINE-RICH REPEAT RECEPTOR-LIKE PROTEIN KINASE FAMILY PROTEIN-RELATED"/>
    <property type="match status" value="1"/>
</dbReference>
<accession>A0A2P2MEG2</accession>
<dbReference type="EMBL" id="GGEC01048099">
    <property type="protein sequence ID" value="MBX28583.1"/>
    <property type="molecule type" value="Transcribed_RNA"/>
</dbReference>
<evidence type="ECO:0000256" key="4">
    <source>
        <dbReference type="ARBA" id="ARBA00022729"/>
    </source>
</evidence>
<evidence type="ECO:0000256" key="5">
    <source>
        <dbReference type="ARBA" id="ARBA00022737"/>
    </source>
</evidence>
<dbReference type="Pfam" id="PF00560">
    <property type="entry name" value="LRR_1"/>
    <property type="match status" value="2"/>
</dbReference>
<keyword evidence="2" id="KW-0433">Leucine-rich repeat</keyword>
<evidence type="ECO:0000256" key="1">
    <source>
        <dbReference type="ARBA" id="ARBA00004479"/>
    </source>
</evidence>
<dbReference type="Gene3D" id="3.80.10.10">
    <property type="entry name" value="Ribonuclease Inhibitor"/>
    <property type="match status" value="1"/>
</dbReference>
<evidence type="ECO:0000256" key="6">
    <source>
        <dbReference type="ARBA" id="ARBA00022989"/>
    </source>
</evidence>
<keyword evidence="9" id="KW-0325">Glycoprotein</keyword>
<evidence type="ECO:0000256" key="2">
    <source>
        <dbReference type="ARBA" id="ARBA00022614"/>
    </source>
</evidence>
<evidence type="ECO:0000256" key="9">
    <source>
        <dbReference type="ARBA" id="ARBA00023180"/>
    </source>
</evidence>
<keyword evidence="4" id="KW-0732">Signal</keyword>
<evidence type="ECO:0000256" key="8">
    <source>
        <dbReference type="ARBA" id="ARBA00023170"/>
    </source>
</evidence>
<dbReference type="PANTHER" id="PTHR27000:SF803">
    <property type="entry name" value="RECEPTOR-LIKE PROTEIN 45"/>
    <property type="match status" value="1"/>
</dbReference>
<keyword evidence="3" id="KW-0812">Transmembrane</keyword>
<dbReference type="InterPro" id="IPR001611">
    <property type="entry name" value="Leu-rich_rpt"/>
</dbReference>
<evidence type="ECO:0000256" key="7">
    <source>
        <dbReference type="ARBA" id="ARBA00023136"/>
    </source>
</evidence>
<keyword evidence="8" id="KW-0675">Receptor</keyword>
<keyword evidence="5" id="KW-0677">Repeat</keyword>
<sequence>MKNLTILVLRNDNITSMIPSNIGEYQNLTQLFLGNNKLNGTLPLQKSSSLLKIDVSYNNLVGSFPSWINQTNLELYVLKKFSLFNILSKWVATL</sequence>
<comment type="subcellular location">
    <subcellularLocation>
        <location evidence="1">Membrane</location>
        <topology evidence="1">Single-pass type I membrane protein</topology>
    </subcellularLocation>
</comment>
<keyword evidence="6" id="KW-1133">Transmembrane helix</keyword>
<dbReference type="GO" id="GO:0016020">
    <property type="term" value="C:membrane"/>
    <property type="evidence" value="ECO:0007669"/>
    <property type="project" value="UniProtKB-SubCell"/>
</dbReference>
<dbReference type="SUPFAM" id="SSF52058">
    <property type="entry name" value="L domain-like"/>
    <property type="match status" value="1"/>
</dbReference>
<proteinExistence type="predicted"/>
<evidence type="ECO:0000313" key="10">
    <source>
        <dbReference type="EMBL" id="MBX28583.1"/>
    </source>
</evidence>
<keyword evidence="7" id="KW-0472">Membrane</keyword>
<dbReference type="AlphaFoldDB" id="A0A2P2MEG2"/>
<evidence type="ECO:0000256" key="3">
    <source>
        <dbReference type="ARBA" id="ARBA00022692"/>
    </source>
</evidence>
<dbReference type="InterPro" id="IPR032675">
    <property type="entry name" value="LRR_dom_sf"/>
</dbReference>